<evidence type="ECO:0000313" key="2">
    <source>
        <dbReference type="Proteomes" id="UP000533598"/>
    </source>
</evidence>
<dbReference type="RefSeq" id="WP_185000015.1">
    <property type="nucleotide sequence ID" value="NZ_BAAAUI010000013.1"/>
</dbReference>
<name>A0A7W7C3T1_9PSEU</name>
<reference evidence="1 2" key="1">
    <citation type="submission" date="2020-08" db="EMBL/GenBank/DDBJ databases">
        <title>Sequencing the genomes of 1000 actinobacteria strains.</title>
        <authorList>
            <person name="Klenk H.-P."/>
        </authorList>
    </citation>
    <scope>NUCLEOTIDE SEQUENCE [LARGE SCALE GENOMIC DNA]</scope>
    <source>
        <strain evidence="1 2">DSM 44230</strain>
    </source>
</reference>
<dbReference type="GO" id="GO:0016747">
    <property type="term" value="F:acyltransferase activity, transferring groups other than amino-acyl groups"/>
    <property type="evidence" value="ECO:0007669"/>
    <property type="project" value="TreeGrafter"/>
</dbReference>
<proteinExistence type="predicted"/>
<dbReference type="Gene3D" id="3.40.50.1820">
    <property type="entry name" value="alpha/beta hydrolase"/>
    <property type="match status" value="1"/>
</dbReference>
<dbReference type="GO" id="GO:0016787">
    <property type="term" value="F:hydrolase activity"/>
    <property type="evidence" value="ECO:0007669"/>
    <property type="project" value="UniProtKB-KW"/>
</dbReference>
<dbReference type="SUPFAM" id="SSF53474">
    <property type="entry name" value="alpha/beta-Hydrolases"/>
    <property type="match status" value="1"/>
</dbReference>
<accession>A0A7W7C3T1</accession>
<protein>
    <submittedName>
        <fullName evidence="1">S-formylglutathione hydrolase FrmB</fullName>
    </submittedName>
</protein>
<dbReference type="InterPro" id="IPR050583">
    <property type="entry name" value="Mycobacterial_A85_antigen"/>
</dbReference>
<dbReference type="AlphaFoldDB" id="A0A7W7C3T1"/>
<keyword evidence="2" id="KW-1185">Reference proteome</keyword>
<dbReference type="EMBL" id="JACHMH010000001">
    <property type="protein sequence ID" value="MBB4673964.1"/>
    <property type="molecule type" value="Genomic_DNA"/>
</dbReference>
<dbReference type="PANTHER" id="PTHR48098">
    <property type="entry name" value="ENTEROCHELIN ESTERASE-RELATED"/>
    <property type="match status" value="1"/>
</dbReference>
<evidence type="ECO:0000313" key="1">
    <source>
        <dbReference type="EMBL" id="MBB4673964.1"/>
    </source>
</evidence>
<gene>
    <name evidence="1" type="ORF">HNR67_000082</name>
</gene>
<keyword evidence="1" id="KW-0378">Hydrolase</keyword>
<dbReference type="InterPro" id="IPR029058">
    <property type="entry name" value="AB_hydrolase_fold"/>
</dbReference>
<sequence>MPSERWRDERVVDIQVKSSALRRETELTLLVPKQWRKSTHSWPTLYLLHGAGDDHTCWLHWTDILRLADEAEILVVMPPGGRVGLYSDWIAPDRMGTIPHWDEFVFSELPALLEKHYRANEVRAGAGVSMGGYGVLRGAQRHPGFFRAVASYSGLLHTTRRGMPAFARAMLRREGEKTSSLWSSRANWLAEDPYRNAEALRGTPLHLSTGDGRRGPLDRRFSGGSVLEWIIGPGTLDLAARLTELGIPATVHAYAGTHTWPYWRRELNTSFPFLLAALRK</sequence>
<organism evidence="1 2">
    <name type="scientific">Crossiella cryophila</name>
    <dbReference type="NCBI Taxonomy" id="43355"/>
    <lineage>
        <taxon>Bacteria</taxon>
        <taxon>Bacillati</taxon>
        <taxon>Actinomycetota</taxon>
        <taxon>Actinomycetes</taxon>
        <taxon>Pseudonocardiales</taxon>
        <taxon>Pseudonocardiaceae</taxon>
        <taxon>Crossiella</taxon>
    </lineage>
</organism>
<comment type="caution">
    <text evidence="1">The sequence shown here is derived from an EMBL/GenBank/DDBJ whole genome shotgun (WGS) entry which is preliminary data.</text>
</comment>
<dbReference type="PANTHER" id="PTHR48098:SF1">
    <property type="entry name" value="DIACYLGLYCEROL ACYLTRANSFERASE_MYCOLYLTRANSFERASE AG85A"/>
    <property type="match status" value="1"/>
</dbReference>
<dbReference type="InterPro" id="IPR000801">
    <property type="entry name" value="Esterase-like"/>
</dbReference>
<dbReference type="Pfam" id="PF00756">
    <property type="entry name" value="Esterase"/>
    <property type="match status" value="1"/>
</dbReference>
<dbReference type="Proteomes" id="UP000533598">
    <property type="component" value="Unassembled WGS sequence"/>
</dbReference>